<evidence type="ECO:0000256" key="2">
    <source>
        <dbReference type="ARBA" id="ARBA00022737"/>
    </source>
</evidence>
<dbReference type="GO" id="GO:0016020">
    <property type="term" value="C:membrane"/>
    <property type="evidence" value="ECO:0007669"/>
    <property type="project" value="InterPro"/>
</dbReference>
<dbReference type="InterPro" id="IPR026082">
    <property type="entry name" value="ABCA"/>
</dbReference>
<protein>
    <recommendedName>
        <fullName evidence="4">ABC transporter domain-containing protein</fullName>
    </recommendedName>
</protein>
<organism evidence="5 6">
    <name type="scientific">Paramecium sonneborni</name>
    <dbReference type="NCBI Taxonomy" id="65129"/>
    <lineage>
        <taxon>Eukaryota</taxon>
        <taxon>Sar</taxon>
        <taxon>Alveolata</taxon>
        <taxon>Ciliophora</taxon>
        <taxon>Intramacronucleata</taxon>
        <taxon>Oligohymenophorea</taxon>
        <taxon>Peniculida</taxon>
        <taxon>Parameciidae</taxon>
        <taxon>Paramecium</taxon>
    </lineage>
</organism>
<keyword evidence="2" id="KW-0677">Repeat</keyword>
<accession>A0A8S1PPM4</accession>
<dbReference type="CDD" id="cd03263">
    <property type="entry name" value="ABC_subfamily_A"/>
    <property type="match status" value="1"/>
</dbReference>
<evidence type="ECO:0000256" key="1">
    <source>
        <dbReference type="ARBA" id="ARBA00022448"/>
    </source>
</evidence>
<dbReference type="Pfam" id="PF00005">
    <property type="entry name" value="ABC_tran"/>
    <property type="match status" value="2"/>
</dbReference>
<dbReference type="GO" id="GO:0005319">
    <property type="term" value="F:lipid transporter activity"/>
    <property type="evidence" value="ECO:0007669"/>
    <property type="project" value="TreeGrafter"/>
</dbReference>
<dbReference type="GO" id="GO:0140359">
    <property type="term" value="F:ABC-type transporter activity"/>
    <property type="evidence" value="ECO:0007669"/>
    <property type="project" value="InterPro"/>
</dbReference>
<evidence type="ECO:0000313" key="6">
    <source>
        <dbReference type="Proteomes" id="UP000692954"/>
    </source>
</evidence>
<dbReference type="GO" id="GO:0005524">
    <property type="term" value="F:ATP binding"/>
    <property type="evidence" value="ECO:0007669"/>
    <property type="project" value="InterPro"/>
</dbReference>
<name>A0A8S1PPM4_9CILI</name>
<dbReference type="PANTHER" id="PTHR19229:SF36">
    <property type="entry name" value="ATP-BINDING CASSETTE SUB-FAMILY A MEMBER 2"/>
    <property type="match status" value="1"/>
</dbReference>
<sequence length="1235" mass="143829">MGKFVQQTKCVIQKNFYSNIGSYGELFCFLIFTFLLASINWLYSFGSSGALVFAQSYMLFPNFLVNLIFLMIIVTEKINRQKENQLIMGLKLSSYYTGWIISFFLWICINASVSMIIFLSYLALSNYQFTFYDYIMFYIQYIFFSFAYVGQTCMISSFFSNPRIAVYIYILINIFIDMSIDELLSSNQQKYLTFIISIFPQDLIFYYWIKQFNFNHKDLNDLDQITFGYTFGLFVFLVQGTIGILLFLYLDQIIPHSIGKQKSPFFICQYLFRNKKHQVDSGQVTLIQNLELQHYNSLGSELINPQDQIIQIDNNKNYVIKLFQLTKVYSGQSVVNQLSLKLNKNTIFSLLGHNGAGKSTTINMICGLIEKTSGQIHINGYDIDKNLDEIRQDLGYCSQKDILYQDMTVKQHLQFYGQLKLVNQLQLSVQIEHVLQICHLQQEQNIYVKNLSRGGKRKLCLAIALMGNSKVLLLDEPTSGLDPISRQQIYNILSEIKQDRCIILTTHYLEEAQELSDYIGIIQQGKLTVFGTADQIKKQFSIGYNILIECQNELHQNQIQDQIQATLNLICKNEILFIPQKKNLKLNIPLSNRNNMASVLEYLETVQNINIQFEMTTLEDAYIKIHSQTDWVDNQIDIDNNILLNKIFFNFTPHFDFINQVYCLFMSRIYMTGQNKRQYIIFLISWALCMGIFYFYLKYFHFYIITASYIVNKLIYISSSQESTYYEQQKNILDQYLAHGAKIISYYTSVFLFDLVVLIFEQIITIIIFLISYKIKYDNDNEYHSTHPSSTYVEYCQQYFLNMIRYQIFLTLLIMAQKCQIYAFISFYKSSRFFQFFSPCSIVCLNILEVRTFSLFIDKGNQFIGIFIPLWPLWPLFADSDEQEKSLIASIIFYFLLTNYVKYKQFQRQSSQNFQGNIQVNQVNYKIKNKTILENIDFTIQPSEIFGLLGPNGAGKTSTYEIITRKNKPNSGFVEIKNESTKVGLVPSFSPLHDDLTLVQHFKIYGQLKGLSSDKINTFIESYCSYMDLNKIQNKKAAVLTGGERRKVQIGIALIGNSSILLMDEPTAGLDPLFGQQFQQLILKTCQQIQSSIFITTNSMTEAQRICGTIGIIINGQLKFKGTLNELRQQYDNRIQLSFILKNKEDKEQLKQLVIQNLTVNIIEVQTQSEKKLTVFVDNQIIKLSQVFRFCQTTEVDNLINDFQIQQASLDQIYKLYVSQQQIDNNPQEIEEDFY</sequence>
<feature type="domain" description="ABC transporter" evidence="4">
    <location>
        <begin position="918"/>
        <end position="1140"/>
    </location>
</feature>
<dbReference type="EMBL" id="CAJJDN010000083">
    <property type="protein sequence ID" value="CAD8104834.1"/>
    <property type="molecule type" value="Genomic_DNA"/>
</dbReference>
<feature type="domain" description="ABC transporter" evidence="4">
    <location>
        <begin position="320"/>
        <end position="549"/>
    </location>
</feature>
<evidence type="ECO:0000259" key="4">
    <source>
        <dbReference type="PROSITE" id="PS50893"/>
    </source>
</evidence>
<dbReference type="SMART" id="SM00382">
    <property type="entry name" value="AAA"/>
    <property type="match status" value="2"/>
</dbReference>
<dbReference type="InterPro" id="IPR003439">
    <property type="entry name" value="ABC_transporter-like_ATP-bd"/>
</dbReference>
<proteinExistence type="predicted"/>
<feature type="transmembrane region" description="Helical" evidence="3">
    <location>
        <begin position="135"/>
        <end position="158"/>
    </location>
</feature>
<keyword evidence="3" id="KW-1133">Transmembrane helix</keyword>
<dbReference type="Proteomes" id="UP000692954">
    <property type="component" value="Unassembled WGS sequence"/>
</dbReference>
<keyword evidence="6" id="KW-1185">Reference proteome</keyword>
<keyword evidence="1" id="KW-0813">Transport</keyword>
<dbReference type="GO" id="GO:0016887">
    <property type="term" value="F:ATP hydrolysis activity"/>
    <property type="evidence" value="ECO:0007669"/>
    <property type="project" value="InterPro"/>
</dbReference>
<feature type="transmembrane region" description="Helical" evidence="3">
    <location>
        <begin position="95"/>
        <end position="123"/>
    </location>
</feature>
<feature type="transmembrane region" description="Helical" evidence="3">
    <location>
        <begin position="744"/>
        <end position="771"/>
    </location>
</feature>
<feature type="transmembrane region" description="Helical" evidence="3">
    <location>
        <begin position="229"/>
        <end position="250"/>
    </location>
</feature>
<keyword evidence="3" id="KW-0812">Transmembrane</keyword>
<feature type="transmembrane region" description="Helical" evidence="3">
    <location>
        <begin position="808"/>
        <end position="827"/>
    </location>
</feature>
<dbReference type="FunFam" id="3.40.50.300:FF:001253">
    <property type="entry name" value="ATP-binding cassette protein subfamily A, member 10"/>
    <property type="match status" value="1"/>
</dbReference>
<feature type="transmembrane region" description="Helical" evidence="3">
    <location>
        <begin position="164"/>
        <end position="184"/>
    </location>
</feature>
<keyword evidence="3" id="KW-0472">Membrane</keyword>
<dbReference type="OrthoDB" id="10255969at2759"/>
<reference evidence="5" key="1">
    <citation type="submission" date="2021-01" db="EMBL/GenBank/DDBJ databases">
        <authorList>
            <consortium name="Genoscope - CEA"/>
            <person name="William W."/>
        </authorList>
    </citation>
    <scope>NUCLEOTIDE SEQUENCE</scope>
</reference>
<gene>
    <name evidence="5" type="ORF">PSON_ATCC_30995.1.T0830043</name>
</gene>
<dbReference type="PROSITE" id="PS50893">
    <property type="entry name" value="ABC_TRANSPORTER_2"/>
    <property type="match status" value="2"/>
</dbReference>
<comment type="caution">
    <text evidence="5">The sequence shown here is derived from an EMBL/GenBank/DDBJ whole genome shotgun (WGS) entry which is preliminary data.</text>
</comment>
<dbReference type="AlphaFoldDB" id="A0A8S1PPM4"/>
<feature type="transmembrane region" description="Helical" evidence="3">
    <location>
        <begin position="191"/>
        <end position="209"/>
    </location>
</feature>
<evidence type="ECO:0000313" key="5">
    <source>
        <dbReference type="EMBL" id="CAD8104834.1"/>
    </source>
</evidence>
<dbReference type="PANTHER" id="PTHR19229">
    <property type="entry name" value="ATP-BINDING CASSETTE TRANSPORTER SUBFAMILY A ABCA"/>
    <property type="match status" value="1"/>
</dbReference>
<evidence type="ECO:0000256" key="3">
    <source>
        <dbReference type="SAM" id="Phobius"/>
    </source>
</evidence>
<dbReference type="InterPro" id="IPR003593">
    <property type="entry name" value="AAA+_ATPase"/>
</dbReference>
<feature type="transmembrane region" description="Helical" evidence="3">
    <location>
        <begin position="50"/>
        <end position="75"/>
    </location>
</feature>
<feature type="transmembrane region" description="Helical" evidence="3">
    <location>
        <begin position="20"/>
        <end position="43"/>
    </location>
</feature>
<feature type="transmembrane region" description="Helical" evidence="3">
    <location>
        <begin position="679"/>
        <end position="697"/>
    </location>
</feature>